<keyword evidence="3 7" id="KW-0812">Transmembrane</keyword>
<keyword evidence="6" id="KW-0325">Glycoprotein</keyword>
<name>A0AAJ6QSN3_9ACAR</name>
<evidence type="ECO:0000256" key="4">
    <source>
        <dbReference type="ARBA" id="ARBA00022989"/>
    </source>
</evidence>
<dbReference type="PRINTS" id="PR01609">
    <property type="entry name" value="CD36FAMILY"/>
</dbReference>
<evidence type="ECO:0000256" key="6">
    <source>
        <dbReference type="ARBA" id="ARBA00023180"/>
    </source>
</evidence>
<proteinExistence type="inferred from homology"/>
<evidence type="ECO:0000313" key="8">
    <source>
        <dbReference type="Proteomes" id="UP000694867"/>
    </source>
</evidence>
<dbReference type="GeneID" id="100901255"/>
<protein>
    <submittedName>
        <fullName evidence="9">Lysosome membrane protein 2</fullName>
    </submittedName>
</protein>
<gene>
    <name evidence="9" type="primary">LOC100901255</name>
</gene>
<keyword evidence="8" id="KW-1185">Reference proteome</keyword>
<dbReference type="AlphaFoldDB" id="A0AAJ6QSN3"/>
<dbReference type="Proteomes" id="UP000694867">
    <property type="component" value="Unplaced"/>
</dbReference>
<dbReference type="GO" id="GO:0016020">
    <property type="term" value="C:membrane"/>
    <property type="evidence" value="ECO:0007669"/>
    <property type="project" value="UniProtKB-SubCell"/>
</dbReference>
<dbReference type="KEGG" id="goe:100901255"/>
<organism evidence="8 9">
    <name type="scientific">Galendromus occidentalis</name>
    <name type="common">western predatory mite</name>
    <dbReference type="NCBI Taxonomy" id="34638"/>
    <lineage>
        <taxon>Eukaryota</taxon>
        <taxon>Metazoa</taxon>
        <taxon>Ecdysozoa</taxon>
        <taxon>Arthropoda</taxon>
        <taxon>Chelicerata</taxon>
        <taxon>Arachnida</taxon>
        <taxon>Acari</taxon>
        <taxon>Parasitiformes</taxon>
        <taxon>Mesostigmata</taxon>
        <taxon>Gamasina</taxon>
        <taxon>Phytoseioidea</taxon>
        <taxon>Phytoseiidae</taxon>
        <taxon>Typhlodrominae</taxon>
        <taxon>Galendromus</taxon>
    </lineage>
</organism>
<evidence type="ECO:0000256" key="3">
    <source>
        <dbReference type="ARBA" id="ARBA00022692"/>
    </source>
</evidence>
<dbReference type="GO" id="GO:0005737">
    <property type="term" value="C:cytoplasm"/>
    <property type="evidence" value="ECO:0007669"/>
    <property type="project" value="TreeGrafter"/>
</dbReference>
<accession>A0AAJ6QSN3</accession>
<evidence type="ECO:0000256" key="5">
    <source>
        <dbReference type="ARBA" id="ARBA00023136"/>
    </source>
</evidence>
<feature type="transmembrane region" description="Helical" evidence="7">
    <location>
        <begin position="456"/>
        <end position="480"/>
    </location>
</feature>
<dbReference type="Pfam" id="PF01130">
    <property type="entry name" value="CD36"/>
    <property type="match status" value="1"/>
</dbReference>
<dbReference type="PANTHER" id="PTHR11923:SF51">
    <property type="entry name" value="LYSOSOME MEMBRANE PROTEIN 2"/>
    <property type="match status" value="1"/>
</dbReference>
<evidence type="ECO:0000256" key="7">
    <source>
        <dbReference type="SAM" id="Phobius"/>
    </source>
</evidence>
<comment type="subcellular location">
    <subcellularLocation>
        <location evidence="1">Membrane</location>
    </subcellularLocation>
</comment>
<dbReference type="GO" id="GO:0005044">
    <property type="term" value="F:scavenger receptor activity"/>
    <property type="evidence" value="ECO:0007669"/>
    <property type="project" value="TreeGrafter"/>
</dbReference>
<keyword evidence="4 7" id="KW-1133">Transmembrane helix</keyword>
<dbReference type="InterPro" id="IPR002159">
    <property type="entry name" value="CD36_fam"/>
</dbReference>
<evidence type="ECO:0000313" key="9">
    <source>
        <dbReference type="RefSeq" id="XP_003742454.1"/>
    </source>
</evidence>
<dbReference type="RefSeq" id="XP_003742454.1">
    <property type="nucleotide sequence ID" value="XM_003742406.1"/>
</dbReference>
<keyword evidence="5 7" id="KW-0472">Membrane</keyword>
<comment type="similarity">
    <text evidence="2">Belongs to the CD36 family.</text>
</comment>
<evidence type="ECO:0000256" key="2">
    <source>
        <dbReference type="ARBA" id="ARBA00010532"/>
    </source>
</evidence>
<reference evidence="9" key="1">
    <citation type="submission" date="2025-08" db="UniProtKB">
        <authorList>
            <consortium name="RefSeq"/>
        </authorList>
    </citation>
    <scope>IDENTIFICATION</scope>
</reference>
<sequence>MFLTGLPRWATFILLIASLVLFSLGITGFIVIPNIIGEKISEQMRLVEDSPTLSRWANVSVPIYFSVYVFNVTNPSEFMAGEKPIVQEVGPFTFIQKRRKIIQNIDADSVNYLSWKSFIFHRELSSGSLDDMIYTLNIPLIAMDKLVSTKVPGDLGKSLLQPILEGLLDKHNEKLLVHRRVNQMLFEGYDVPMLTELAKLATAFIPDAKFPASKRFGLLYNKNNTADQSFTVGTGAGKYPFTNILDWNNNTELEFWGNADCNRINGTDGGQFPPFVRTSERLYAFATDLCRSIYFEYEKPSDVNGLDTKRFTIPASMFASGNQIEENRCFCEHPDKCREGGVINVSKCRRGAPLIMSAPHFYLGEDKLIDEFEGLSPNKEKHETFLDVMTMTGLVLRAAKRLQINIDLKRSDLIYPLENITDRIFPIAWIEELVEVPSKSTNLLQEKLVSPHKMGILVSSLASCAGAIGGIASILVFVVLQSNSSRTAKLYPVK</sequence>
<dbReference type="PANTHER" id="PTHR11923">
    <property type="entry name" value="SCAVENGER RECEPTOR CLASS B TYPE-1 SR-B1"/>
    <property type="match status" value="1"/>
</dbReference>
<feature type="transmembrane region" description="Helical" evidence="7">
    <location>
        <begin position="12"/>
        <end position="36"/>
    </location>
</feature>
<evidence type="ECO:0000256" key="1">
    <source>
        <dbReference type="ARBA" id="ARBA00004370"/>
    </source>
</evidence>